<dbReference type="PANTHER" id="PTHR43861">
    <property type="entry name" value="TRANS-ACONITATE 2-METHYLTRANSFERASE-RELATED"/>
    <property type="match status" value="1"/>
</dbReference>
<evidence type="ECO:0000259" key="1">
    <source>
        <dbReference type="Pfam" id="PF13847"/>
    </source>
</evidence>
<proteinExistence type="predicted"/>
<dbReference type="RefSeq" id="WP_348740091.1">
    <property type="nucleotide sequence ID" value="NZ_CAXJRC010000045.1"/>
</dbReference>
<organism evidence="2 3">
    <name type="scientific">Tenacibaculum vairaonense</name>
    <dbReference type="NCBI Taxonomy" id="3137860"/>
    <lineage>
        <taxon>Bacteria</taxon>
        <taxon>Pseudomonadati</taxon>
        <taxon>Bacteroidota</taxon>
        <taxon>Flavobacteriia</taxon>
        <taxon>Flavobacteriales</taxon>
        <taxon>Flavobacteriaceae</taxon>
        <taxon>Tenacibaculum</taxon>
    </lineage>
</organism>
<dbReference type="CDD" id="cd02440">
    <property type="entry name" value="AdoMet_MTases"/>
    <property type="match status" value="1"/>
</dbReference>
<protein>
    <submittedName>
        <fullName evidence="2">Methyltranfer_dom domain-containing protein</fullName>
    </submittedName>
</protein>
<dbReference type="Proteomes" id="UP001497602">
    <property type="component" value="Unassembled WGS sequence"/>
</dbReference>
<dbReference type="Pfam" id="PF13847">
    <property type="entry name" value="Methyltransf_31"/>
    <property type="match status" value="1"/>
</dbReference>
<evidence type="ECO:0000313" key="3">
    <source>
        <dbReference type="Proteomes" id="UP001497602"/>
    </source>
</evidence>
<gene>
    <name evidence="2" type="ORF">T190115A13A_80055</name>
</gene>
<dbReference type="Gene3D" id="3.40.50.150">
    <property type="entry name" value="Vaccinia Virus protein VP39"/>
    <property type="match status" value="1"/>
</dbReference>
<dbReference type="SUPFAM" id="SSF53335">
    <property type="entry name" value="S-adenosyl-L-methionine-dependent methyltransferases"/>
    <property type="match status" value="1"/>
</dbReference>
<feature type="domain" description="Methyltransferase" evidence="1">
    <location>
        <begin position="77"/>
        <end position="205"/>
    </location>
</feature>
<sequence length="254" mass="30339">MLVLKNVICTNGVYYLTPKKQTFSKDYIEIRDKEQRFLGDNEVKKLPFTSKNNPHYHEWLLRQQSTKRFINYLKTKKEKFTILDLGCGNGWFTNLMAEVSTQNKIIGLDINIEELEQAARIFRKTNLNFSYGDVFQLDKIIEKQFDLIVLNASVQYFQNIDGLIEKLNSLLKFKGELHIIDSPFYKENELEKARQRSIDYYTNLGYPEMAKNYFHHQIKDIENFDILYKPSKSIYQKIIRKQVNPFYWVRLFNV</sequence>
<name>A0ABM9PRP3_9FLAO</name>
<dbReference type="InterPro" id="IPR029063">
    <property type="entry name" value="SAM-dependent_MTases_sf"/>
</dbReference>
<accession>A0ABM9PRP3</accession>
<comment type="caution">
    <text evidence="2">The sequence shown here is derived from an EMBL/GenBank/DDBJ whole genome shotgun (WGS) entry which is preliminary data.</text>
</comment>
<dbReference type="EMBL" id="CAXJRC010000045">
    <property type="protein sequence ID" value="CAL2108480.1"/>
    <property type="molecule type" value="Genomic_DNA"/>
</dbReference>
<evidence type="ECO:0000313" key="2">
    <source>
        <dbReference type="EMBL" id="CAL2108480.1"/>
    </source>
</evidence>
<reference evidence="2 3" key="1">
    <citation type="submission" date="2024-05" db="EMBL/GenBank/DDBJ databases">
        <authorList>
            <person name="Duchaud E."/>
        </authorList>
    </citation>
    <scope>NUCLEOTIDE SEQUENCE [LARGE SCALE GENOMIC DNA]</scope>
    <source>
        <strain evidence="2">Ena-SAMPLE-TAB-13-05-2024-13:56:06:370-140305</strain>
    </source>
</reference>
<keyword evidence="3" id="KW-1185">Reference proteome</keyword>
<dbReference type="InterPro" id="IPR025714">
    <property type="entry name" value="Methyltranfer_dom"/>
</dbReference>